<dbReference type="EMBL" id="JAPVEA010000007">
    <property type="protein sequence ID" value="KAJ5443740.1"/>
    <property type="molecule type" value="Genomic_DNA"/>
</dbReference>
<sequence length="180" mass="20497">MLQTWKAPIVGGLDLPPRFWAAVIRGQKWSRGRWLRVKPGTVLHRNQQRPFYREPTIKVPNRPKIAWPMTGKQFHTLIGQQTVTVEAIESQAKGDPFEQPRGNCQKGDGLFSGCIQDPGEIQTLQPSESCSAVKRDCRDNHGPFENFWDEQTKLIEAGHLVQDRITGHGYHGREEYCPPT</sequence>
<evidence type="ECO:0000313" key="1">
    <source>
        <dbReference type="EMBL" id="KAJ5443740.1"/>
    </source>
</evidence>
<organism evidence="1 2">
    <name type="scientific">Penicillium daleae</name>
    <dbReference type="NCBI Taxonomy" id="63821"/>
    <lineage>
        <taxon>Eukaryota</taxon>
        <taxon>Fungi</taxon>
        <taxon>Dikarya</taxon>
        <taxon>Ascomycota</taxon>
        <taxon>Pezizomycotina</taxon>
        <taxon>Eurotiomycetes</taxon>
        <taxon>Eurotiomycetidae</taxon>
        <taxon>Eurotiales</taxon>
        <taxon>Aspergillaceae</taxon>
        <taxon>Penicillium</taxon>
    </lineage>
</organism>
<protein>
    <submittedName>
        <fullName evidence="1">Uncharacterized protein</fullName>
    </submittedName>
</protein>
<dbReference type="GeneID" id="81601237"/>
<gene>
    <name evidence="1" type="ORF">N7458_007612</name>
</gene>
<accession>A0AAD6G1A1</accession>
<evidence type="ECO:0000313" key="2">
    <source>
        <dbReference type="Proteomes" id="UP001213681"/>
    </source>
</evidence>
<proteinExistence type="predicted"/>
<dbReference type="Proteomes" id="UP001213681">
    <property type="component" value="Unassembled WGS sequence"/>
</dbReference>
<comment type="caution">
    <text evidence="1">The sequence shown here is derived from an EMBL/GenBank/DDBJ whole genome shotgun (WGS) entry which is preliminary data.</text>
</comment>
<name>A0AAD6G1A1_9EURO</name>
<keyword evidence="2" id="KW-1185">Reference proteome</keyword>
<reference evidence="1" key="1">
    <citation type="submission" date="2022-12" db="EMBL/GenBank/DDBJ databases">
        <authorList>
            <person name="Petersen C."/>
        </authorList>
    </citation>
    <scope>NUCLEOTIDE SEQUENCE</scope>
    <source>
        <strain evidence="1">IBT 16125</strain>
    </source>
</reference>
<dbReference type="RefSeq" id="XP_056763820.1">
    <property type="nucleotide sequence ID" value="XM_056910994.1"/>
</dbReference>
<reference evidence="1" key="2">
    <citation type="journal article" date="2023" name="IMA Fungus">
        <title>Comparative genomic study of the Penicillium genus elucidates a diverse pangenome and 15 lateral gene transfer events.</title>
        <authorList>
            <person name="Petersen C."/>
            <person name="Sorensen T."/>
            <person name="Nielsen M.R."/>
            <person name="Sondergaard T.E."/>
            <person name="Sorensen J.L."/>
            <person name="Fitzpatrick D.A."/>
            <person name="Frisvad J.C."/>
            <person name="Nielsen K.L."/>
        </authorList>
    </citation>
    <scope>NUCLEOTIDE SEQUENCE</scope>
    <source>
        <strain evidence="1">IBT 16125</strain>
    </source>
</reference>
<dbReference type="AlphaFoldDB" id="A0AAD6G1A1"/>